<accession>A0A5P2B6E1</accession>
<evidence type="ECO:0000313" key="1">
    <source>
        <dbReference type="EMBL" id="QES25836.1"/>
    </source>
</evidence>
<gene>
    <name evidence="1" type="ORF">DEJ47_04650</name>
</gene>
<dbReference type="AlphaFoldDB" id="A0A5P2B6E1"/>
<dbReference type="Proteomes" id="UP000323046">
    <property type="component" value="Chromosome"/>
</dbReference>
<organism evidence="1 2">
    <name type="scientific">Streptomyces venezuelae</name>
    <dbReference type="NCBI Taxonomy" id="54571"/>
    <lineage>
        <taxon>Bacteria</taxon>
        <taxon>Bacillati</taxon>
        <taxon>Actinomycetota</taxon>
        <taxon>Actinomycetes</taxon>
        <taxon>Kitasatosporales</taxon>
        <taxon>Streptomycetaceae</taxon>
        <taxon>Streptomyces</taxon>
    </lineage>
</organism>
<reference evidence="1 2" key="1">
    <citation type="submission" date="2018-05" db="EMBL/GenBank/DDBJ databases">
        <title>Streptomyces venezuelae.</title>
        <authorList>
            <person name="Kim W."/>
            <person name="Lee N."/>
            <person name="Cho B.-K."/>
        </authorList>
    </citation>
    <scope>NUCLEOTIDE SEQUENCE [LARGE SCALE GENOMIC DNA]</scope>
    <source>
        <strain evidence="1 2">ATCC 14583</strain>
    </source>
</reference>
<name>A0A5P2B6E1_STRVZ</name>
<evidence type="ECO:0000313" key="2">
    <source>
        <dbReference type="Proteomes" id="UP000323046"/>
    </source>
</evidence>
<keyword evidence="2" id="KW-1185">Reference proteome</keyword>
<protein>
    <submittedName>
        <fullName evidence="1">Uncharacterized protein</fullName>
    </submittedName>
</protein>
<sequence>MGVQIPASSTEYLHVPIDGPAGADLTAFPVKVAVVAHRDNPSGSEWQEADLIDGEARLLIGPGTELTLARGDYRVWVSVDPPGAEAITRIAGHLGVT</sequence>
<proteinExistence type="predicted"/>
<dbReference type="EMBL" id="CP029193">
    <property type="protein sequence ID" value="QES25836.1"/>
    <property type="molecule type" value="Genomic_DNA"/>
</dbReference>